<gene>
    <name evidence="1" type="ORF">NM208_g8309</name>
</gene>
<proteinExistence type="predicted"/>
<name>A0ACC1S5V4_9HYPO</name>
<comment type="caution">
    <text evidence="1">The sequence shown here is derived from an EMBL/GenBank/DDBJ whole genome shotgun (WGS) entry which is preliminary data.</text>
</comment>
<dbReference type="EMBL" id="JANRMS010000933">
    <property type="protein sequence ID" value="KAJ3532726.1"/>
    <property type="molecule type" value="Genomic_DNA"/>
</dbReference>
<accession>A0ACC1S5V4</accession>
<keyword evidence="2" id="KW-1185">Reference proteome</keyword>
<reference evidence="1" key="1">
    <citation type="submission" date="2022-08" db="EMBL/GenBank/DDBJ databases">
        <title>Genome Sequence of Fusarium decemcellulare.</title>
        <authorList>
            <person name="Buettner E."/>
        </authorList>
    </citation>
    <scope>NUCLEOTIDE SEQUENCE</scope>
    <source>
        <strain evidence="1">Babe19</strain>
    </source>
</reference>
<protein>
    <submittedName>
        <fullName evidence="1">Uncharacterized protein</fullName>
    </submittedName>
</protein>
<evidence type="ECO:0000313" key="2">
    <source>
        <dbReference type="Proteomes" id="UP001148629"/>
    </source>
</evidence>
<sequence>MESQDIRRHYDITTERAAPSHILQLRPPPASSPGPTTGLDCLVVVLRRIYAYLALGSKGVSQEIWFKEAESDTPILSYAWLMLGNPRDDGARRRIAQAKSALIAALPRASPDAPQDVSFQDLCTSDLINKSLWCERLFHMFHPDILIAPTSETLVQQEPCTGHELVVRSMLHLNLQQIPGLTLQALVDMSYGKLPGDVLRAPKRPAIIRILYTPGQHVRLPFNQLWRFDLYQGKFFAVTDQLAYKPRVAKACYTLCAIVRLRRVDSERDVIRTYSSNGAPIVPEYETPCMGPSDWSVEGNTLHSFMLFYMLNYNEATFLESFRLDNPEAVFDRYFERSMEESLGRFH</sequence>
<dbReference type="Proteomes" id="UP001148629">
    <property type="component" value="Unassembled WGS sequence"/>
</dbReference>
<evidence type="ECO:0000313" key="1">
    <source>
        <dbReference type="EMBL" id="KAJ3532726.1"/>
    </source>
</evidence>
<organism evidence="1 2">
    <name type="scientific">Fusarium decemcellulare</name>
    <dbReference type="NCBI Taxonomy" id="57161"/>
    <lineage>
        <taxon>Eukaryota</taxon>
        <taxon>Fungi</taxon>
        <taxon>Dikarya</taxon>
        <taxon>Ascomycota</taxon>
        <taxon>Pezizomycotina</taxon>
        <taxon>Sordariomycetes</taxon>
        <taxon>Hypocreomycetidae</taxon>
        <taxon>Hypocreales</taxon>
        <taxon>Nectriaceae</taxon>
        <taxon>Fusarium</taxon>
        <taxon>Fusarium decemcellulare species complex</taxon>
    </lineage>
</organism>